<feature type="region of interest" description="Disordered" evidence="2">
    <location>
        <begin position="1"/>
        <end position="31"/>
    </location>
</feature>
<dbReference type="Proteomes" id="UP000313359">
    <property type="component" value="Unassembled WGS sequence"/>
</dbReference>
<feature type="coiled-coil region" evidence="1">
    <location>
        <begin position="146"/>
        <end position="173"/>
    </location>
</feature>
<reference evidence="3" key="1">
    <citation type="journal article" date="2018" name="Genome Biol. Evol.">
        <title>Genomics and development of Lentinus tigrinus, a white-rot wood-decaying mushroom with dimorphic fruiting bodies.</title>
        <authorList>
            <person name="Wu B."/>
            <person name="Xu Z."/>
            <person name="Knudson A."/>
            <person name="Carlson A."/>
            <person name="Chen N."/>
            <person name="Kovaka S."/>
            <person name="LaButti K."/>
            <person name="Lipzen A."/>
            <person name="Pennachio C."/>
            <person name="Riley R."/>
            <person name="Schakwitz W."/>
            <person name="Umezawa K."/>
            <person name="Ohm R.A."/>
            <person name="Grigoriev I.V."/>
            <person name="Nagy L.G."/>
            <person name="Gibbons J."/>
            <person name="Hibbett D."/>
        </authorList>
    </citation>
    <scope>NUCLEOTIDE SEQUENCE [LARGE SCALE GENOMIC DNA]</scope>
    <source>
        <strain evidence="3">ALCF2SS1-6</strain>
    </source>
</reference>
<evidence type="ECO:0000313" key="3">
    <source>
        <dbReference type="EMBL" id="RPD64386.1"/>
    </source>
</evidence>
<dbReference type="OrthoDB" id="3244737at2759"/>
<organism evidence="3 4">
    <name type="scientific">Lentinus tigrinus ALCF2SS1-6</name>
    <dbReference type="NCBI Taxonomy" id="1328759"/>
    <lineage>
        <taxon>Eukaryota</taxon>
        <taxon>Fungi</taxon>
        <taxon>Dikarya</taxon>
        <taxon>Basidiomycota</taxon>
        <taxon>Agaricomycotina</taxon>
        <taxon>Agaricomycetes</taxon>
        <taxon>Polyporales</taxon>
        <taxon>Polyporaceae</taxon>
        <taxon>Lentinus</taxon>
    </lineage>
</organism>
<keyword evidence="1" id="KW-0175">Coiled coil</keyword>
<gene>
    <name evidence="3" type="ORF">L227DRAFT_650544</name>
</gene>
<evidence type="ECO:0000313" key="4">
    <source>
        <dbReference type="Proteomes" id="UP000313359"/>
    </source>
</evidence>
<evidence type="ECO:0000256" key="1">
    <source>
        <dbReference type="SAM" id="Coils"/>
    </source>
</evidence>
<name>A0A5C2SSQ3_9APHY</name>
<evidence type="ECO:0000256" key="2">
    <source>
        <dbReference type="SAM" id="MobiDB-lite"/>
    </source>
</evidence>
<feature type="compositionally biased region" description="Basic and acidic residues" evidence="2">
    <location>
        <begin position="1"/>
        <end position="21"/>
    </location>
</feature>
<accession>A0A5C2SSQ3</accession>
<dbReference type="AlphaFoldDB" id="A0A5C2SSQ3"/>
<protein>
    <submittedName>
        <fullName evidence="3">Uncharacterized protein</fullName>
    </submittedName>
</protein>
<keyword evidence="4" id="KW-1185">Reference proteome</keyword>
<dbReference type="EMBL" id="ML122254">
    <property type="protein sequence ID" value="RPD64386.1"/>
    <property type="molecule type" value="Genomic_DNA"/>
</dbReference>
<feature type="coiled-coil region" evidence="1">
    <location>
        <begin position="250"/>
        <end position="284"/>
    </location>
</feature>
<sequence>MAKQEVKSTRAEGTPADHPDSEYPTTTSRAGRVRQKIIRSHIESVLRRSPSTKILPQALALEDALSHLDLEDEEARRAPGGLTTSDFGNLAPVAPPVLSRRFCIELQKELRETLLSIADYYDAGECVAETEEDGRLQAALQLSGRIRDKKKTIEEQETSLQECRARVVRLVEQINEAQPALEARLVEALTTLPPHFHATRVAETDVVAATIEAALLKLSLVRARAHHALYGYSLPNKPDATVSRAVTAAYEKLKERQQVQETEMQKLDRQIEEYESMLRLVDGRDGSFAQVVKDMARVKRETEECRKDLRRLGWTGD</sequence>
<proteinExistence type="predicted"/>